<feature type="domain" description="Protein kinase" evidence="11">
    <location>
        <begin position="24"/>
        <end position="322"/>
    </location>
</feature>
<feature type="binding site" evidence="10">
    <location>
        <position position="51"/>
    </location>
    <ligand>
        <name>ATP</name>
        <dbReference type="ChEBI" id="CHEBI:30616"/>
    </ligand>
</feature>
<dbReference type="RefSeq" id="WP_058919596.1">
    <property type="nucleotide sequence ID" value="NZ_JBHSQC010000005.1"/>
</dbReference>
<dbReference type="GO" id="GO:0016301">
    <property type="term" value="F:kinase activity"/>
    <property type="evidence" value="ECO:0007669"/>
    <property type="project" value="UniProtKB-KW"/>
</dbReference>
<dbReference type="EMBL" id="JBHUFF010000006">
    <property type="protein sequence ID" value="MFD1798519.1"/>
    <property type="molecule type" value="Genomic_DNA"/>
</dbReference>
<comment type="catalytic activity">
    <reaction evidence="7">
        <text>L-seryl-[protein] + ATP = O-phospho-L-seryl-[protein] + ADP + H(+)</text>
        <dbReference type="Rhea" id="RHEA:17989"/>
        <dbReference type="Rhea" id="RHEA-COMP:9863"/>
        <dbReference type="Rhea" id="RHEA-COMP:11604"/>
        <dbReference type="ChEBI" id="CHEBI:15378"/>
        <dbReference type="ChEBI" id="CHEBI:29999"/>
        <dbReference type="ChEBI" id="CHEBI:30616"/>
        <dbReference type="ChEBI" id="CHEBI:83421"/>
        <dbReference type="ChEBI" id="CHEBI:456216"/>
        <dbReference type="EC" id="2.7.12.2"/>
    </reaction>
</comment>
<dbReference type="Proteomes" id="UP001597285">
    <property type="component" value="Unassembled WGS sequence"/>
</dbReference>
<dbReference type="Pfam" id="PF00069">
    <property type="entry name" value="Pkinase"/>
    <property type="match status" value="1"/>
</dbReference>
<dbReference type="PANTHER" id="PTHR48013">
    <property type="entry name" value="DUAL SPECIFICITY MITOGEN-ACTIVATED PROTEIN KINASE KINASE 5-RELATED"/>
    <property type="match status" value="1"/>
</dbReference>
<evidence type="ECO:0000256" key="7">
    <source>
        <dbReference type="ARBA" id="ARBA00049014"/>
    </source>
</evidence>
<keyword evidence="13" id="KW-1185">Reference proteome</keyword>
<dbReference type="SMART" id="SM00220">
    <property type="entry name" value="S_TKc"/>
    <property type="match status" value="1"/>
</dbReference>
<evidence type="ECO:0000313" key="13">
    <source>
        <dbReference type="Proteomes" id="UP001597285"/>
    </source>
</evidence>
<dbReference type="InterPro" id="IPR011009">
    <property type="entry name" value="Kinase-like_dom_sf"/>
</dbReference>
<keyword evidence="3 12" id="KW-0418">Kinase</keyword>
<evidence type="ECO:0000313" key="12">
    <source>
        <dbReference type="EMBL" id="MFD1798519.1"/>
    </source>
</evidence>
<evidence type="ECO:0000256" key="10">
    <source>
        <dbReference type="PROSITE-ProRule" id="PRU10141"/>
    </source>
</evidence>
<evidence type="ECO:0000256" key="3">
    <source>
        <dbReference type="ARBA" id="ARBA00022777"/>
    </source>
</evidence>
<dbReference type="Gene3D" id="1.10.510.10">
    <property type="entry name" value="Transferase(Phosphotransferase) domain 1"/>
    <property type="match status" value="1"/>
</dbReference>
<keyword evidence="2 10" id="KW-0547">Nucleotide-binding</keyword>
<comment type="similarity">
    <text evidence="5">Belongs to the protein kinase superfamily. STE Ser/Thr protein kinase family. MAP kinase kinase subfamily.</text>
</comment>
<dbReference type="InterPro" id="IPR000719">
    <property type="entry name" value="Prot_kinase_dom"/>
</dbReference>
<keyword evidence="1" id="KW-0808">Transferase</keyword>
<dbReference type="SUPFAM" id="SSF56112">
    <property type="entry name" value="Protein kinase-like (PK-like)"/>
    <property type="match status" value="1"/>
</dbReference>
<organism evidence="12 13">
    <name type="scientific">Carnobacterium antarcticum</name>
    <dbReference type="NCBI Taxonomy" id="2126436"/>
    <lineage>
        <taxon>Bacteria</taxon>
        <taxon>Bacillati</taxon>
        <taxon>Bacillota</taxon>
        <taxon>Bacilli</taxon>
        <taxon>Lactobacillales</taxon>
        <taxon>Carnobacteriaceae</taxon>
        <taxon>Carnobacterium</taxon>
    </lineage>
</organism>
<dbReference type="EC" id="2.7.12.2" evidence="6"/>
<evidence type="ECO:0000256" key="2">
    <source>
        <dbReference type="ARBA" id="ARBA00022741"/>
    </source>
</evidence>
<evidence type="ECO:0000256" key="8">
    <source>
        <dbReference type="ARBA" id="ARBA00049299"/>
    </source>
</evidence>
<sequence>MNKNLIRECIKKCENKISLQLGEVTDLKSIGEGGNGLVYSGVLSGKEVALKFLTIIDSDTKLQRFKSEYFNSMLIEHNNTIISYLDYDEIKIENSVVPVIIMKKYQMSLKRYRKNLGREISFKDTISLFYFLVDVLDDLHKQGVIHRDLKPENILVDEKGRFYIADFGIAHFTHENFAVFIETKKKERLANYNFSAPEQLEGGREPSPSMDFYAIGQICYWYFFGYTHRGTEIKKFASEFPEEEDARLLDELMNVALRQNSERRFQNGNEIKGFIKQYKESAKKPDPYKEMEKLQDVMTSVDPDCYNSSVCIESEEEIERFVSYLSKTSFYQQSLWFNYGIGNNFISNLKYLGNKRVLINSNELTIKKIWLSTSNRMYDDLIILEVETIKEGNIKPFDINGRERFSAAIVDKKYIVSPEQVDSGKVKINGSIKRISEVEYEQRTRFNEHGKYFIGTLWHSSVVKENDKYIFSIQNIELDKNAVEQIQRNVRINKNDYILLNL</sequence>
<keyword evidence="4 10" id="KW-0067">ATP-binding</keyword>
<dbReference type="PANTHER" id="PTHR48013:SF9">
    <property type="entry name" value="DUAL SPECIFICITY MITOGEN-ACTIVATED PROTEIN KINASE KINASE 5"/>
    <property type="match status" value="1"/>
</dbReference>
<comment type="catalytic activity">
    <reaction evidence="8">
        <text>L-threonyl-[protein] + ATP = O-phospho-L-threonyl-[protein] + ADP + H(+)</text>
        <dbReference type="Rhea" id="RHEA:46608"/>
        <dbReference type="Rhea" id="RHEA-COMP:11060"/>
        <dbReference type="Rhea" id="RHEA-COMP:11605"/>
        <dbReference type="ChEBI" id="CHEBI:15378"/>
        <dbReference type="ChEBI" id="CHEBI:30013"/>
        <dbReference type="ChEBI" id="CHEBI:30616"/>
        <dbReference type="ChEBI" id="CHEBI:61977"/>
        <dbReference type="ChEBI" id="CHEBI:456216"/>
        <dbReference type="EC" id="2.7.12.2"/>
    </reaction>
</comment>
<proteinExistence type="inferred from homology"/>
<evidence type="ECO:0000256" key="1">
    <source>
        <dbReference type="ARBA" id="ARBA00022679"/>
    </source>
</evidence>
<dbReference type="PROSITE" id="PS00108">
    <property type="entry name" value="PROTEIN_KINASE_ST"/>
    <property type="match status" value="1"/>
</dbReference>
<reference evidence="13" key="1">
    <citation type="journal article" date="2019" name="Int. J. Syst. Evol. Microbiol.">
        <title>The Global Catalogue of Microorganisms (GCM) 10K type strain sequencing project: providing services to taxonomists for standard genome sequencing and annotation.</title>
        <authorList>
            <consortium name="The Broad Institute Genomics Platform"/>
            <consortium name="The Broad Institute Genome Sequencing Center for Infectious Disease"/>
            <person name="Wu L."/>
            <person name="Ma J."/>
        </authorList>
    </citation>
    <scope>NUCLEOTIDE SEQUENCE [LARGE SCALE GENOMIC DNA]</scope>
    <source>
        <strain evidence="13">KCTC 42143</strain>
    </source>
</reference>
<name>A0ABW4NJV9_9LACT</name>
<evidence type="ECO:0000256" key="5">
    <source>
        <dbReference type="ARBA" id="ARBA00038035"/>
    </source>
</evidence>
<dbReference type="InterPro" id="IPR017441">
    <property type="entry name" value="Protein_kinase_ATP_BS"/>
</dbReference>
<comment type="catalytic activity">
    <reaction evidence="9">
        <text>L-tyrosyl-[protein] + ATP = O-phospho-L-tyrosyl-[protein] + ADP + H(+)</text>
        <dbReference type="Rhea" id="RHEA:10596"/>
        <dbReference type="Rhea" id="RHEA-COMP:10136"/>
        <dbReference type="Rhea" id="RHEA-COMP:20101"/>
        <dbReference type="ChEBI" id="CHEBI:15378"/>
        <dbReference type="ChEBI" id="CHEBI:30616"/>
        <dbReference type="ChEBI" id="CHEBI:46858"/>
        <dbReference type="ChEBI" id="CHEBI:61978"/>
        <dbReference type="ChEBI" id="CHEBI:456216"/>
        <dbReference type="EC" id="2.7.12.2"/>
    </reaction>
</comment>
<evidence type="ECO:0000256" key="9">
    <source>
        <dbReference type="ARBA" id="ARBA00051693"/>
    </source>
</evidence>
<dbReference type="PROSITE" id="PS00107">
    <property type="entry name" value="PROTEIN_KINASE_ATP"/>
    <property type="match status" value="1"/>
</dbReference>
<evidence type="ECO:0000259" key="11">
    <source>
        <dbReference type="PROSITE" id="PS50011"/>
    </source>
</evidence>
<evidence type="ECO:0000256" key="4">
    <source>
        <dbReference type="ARBA" id="ARBA00022840"/>
    </source>
</evidence>
<comment type="caution">
    <text evidence="12">The sequence shown here is derived from an EMBL/GenBank/DDBJ whole genome shotgun (WGS) entry which is preliminary data.</text>
</comment>
<accession>A0ABW4NJV9</accession>
<protein>
    <recommendedName>
        <fullName evidence="6">mitogen-activated protein kinase kinase</fullName>
        <ecNumber evidence="6">2.7.12.2</ecNumber>
    </recommendedName>
</protein>
<dbReference type="InterPro" id="IPR008271">
    <property type="entry name" value="Ser/Thr_kinase_AS"/>
</dbReference>
<dbReference type="PROSITE" id="PS50011">
    <property type="entry name" value="PROTEIN_KINASE_DOM"/>
    <property type="match status" value="1"/>
</dbReference>
<evidence type="ECO:0000256" key="6">
    <source>
        <dbReference type="ARBA" id="ARBA00038999"/>
    </source>
</evidence>
<gene>
    <name evidence="12" type="ORF">ACFSBK_01410</name>
</gene>